<keyword evidence="1" id="KW-0143">Chaperone</keyword>
<evidence type="ECO:0000313" key="4">
    <source>
        <dbReference type="Proteomes" id="UP000253551"/>
    </source>
</evidence>
<dbReference type="Proteomes" id="UP000253551">
    <property type="component" value="Unassembled WGS sequence"/>
</dbReference>
<dbReference type="InterPro" id="IPR018253">
    <property type="entry name" value="DnaJ_domain_CS"/>
</dbReference>
<dbReference type="GO" id="GO:0005737">
    <property type="term" value="C:cytoplasm"/>
    <property type="evidence" value="ECO:0007669"/>
    <property type="project" value="TreeGrafter"/>
</dbReference>
<dbReference type="PANTHER" id="PTHR44500">
    <property type="entry name" value="DNAJ HOMOLOG SUBFAMILY C MEMBER 12"/>
    <property type="match status" value="1"/>
</dbReference>
<evidence type="ECO:0008006" key="5">
    <source>
        <dbReference type="Google" id="ProtNLM"/>
    </source>
</evidence>
<dbReference type="InterPro" id="IPR029827">
    <property type="entry name" value="JDP1-like"/>
</dbReference>
<dbReference type="EMBL" id="PJQM01002211">
    <property type="protein sequence ID" value="RCH97204.1"/>
    <property type="molecule type" value="Genomic_DNA"/>
</dbReference>
<feature type="region of interest" description="Disordered" evidence="2">
    <location>
        <begin position="1"/>
        <end position="49"/>
    </location>
</feature>
<gene>
    <name evidence="3" type="ORF">CU098_006832</name>
</gene>
<comment type="caution">
    <text evidence="3">The sequence shown here is derived from an EMBL/GenBank/DDBJ whole genome shotgun (WGS) entry which is preliminary data.</text>
</comment>
<feature type="compositionally biased region" description="Acidic residues" evidence="2">
    <location>
        <begin position="8"/>
        <end position="26"/>
    </location>
</feature>
<name>A0A367K4R1_RHIST</name>
<organism evidence="3 4">
    <name type="scientific">Rhizopus stolonifer</name>
    <name type="common">Rhizopus nigricans</name>
    <dbReference type="NCBI Taxonomy" id="4846"/>
    <lineage>
        <taxon>Eukaryota</taxon>
        <taxon>Fungi</taxon>
        <taxon>Fungi incertae sedis</taxon>
        <taxon>Mucoromycota</taxon>
        <taxon>Mucoromycotina</taxon>
        <taxon>Mucoromycetes</taxon>
        <taxon>Mucorales</taxon>
        <taxon>Mucorineae</taxon>
        <taxon>Rhizopodaceae</taxon>
        <taxon>Rhizopus</taxon>
    </lineage>
</organism>
<dbReference type="InterPro" id="IPR036869">
    <property type="entry name" value="J_dom_sf"/>
</dbReference>
<dbReference type="PROSITE" id="PS00636">
    <property type="entry name" value="DNAJ_1"/>
    <property type="match status" value="1"/>
</dbReference>
<sequence>MKEANWEPQDEAHDEDAIMAEGDDDSDRGQDMPSREATTVYPESPVRMTPRFGASDVDPMHYELTGNASPQWSDIMDEKGEGVFYTMHLDKMIVHQNFFNNSKFEKIQSAYDILGDPIKKAQYDRWKTSGIIIPFSDFVQLGTHAQTVHWQALPSQPSLSDNENTKNIDVASIRAPSTVSKLPRVQIESNNFWKKKDYVINDRP</sequence>
<reference evidence="3 4" key="1">
    <citation type="journal article" date="2018" name="G3 (Bethesda)">
        <title>Phylogenetic and Phylogenomic Definition of Rhizopus Species.</title>
        <authorList>
            <person name="Gryganskyi A.P."/>
            <person name="Golan J."/>
            <person name="Dolatabadi S."/>
            <person name="Mondo S."/>
            <person name="Robb S."/>
            <person name="Idnurm A."/>
            <person name="Muszewska A."/>
            <person name="Steczkiewicz K."/>
            <person name="Masonjones S."/>
            <person name="Liao H.L."/>
            <person name="Gajdeczka M.T."/>
            <person name="Anike F."/>
            <person name="Vuek A."/>
            <person name="Anishchenko I.M."/>
            <person name="Voigt K."/>
            <person name="de Hoog G.S."/>
            <person name="Smith M.E."/>
            <person name="Heitman J."/>
            <person name="Vilgalys R."/>
            <person name="Stajich J.E."/>
        </authorList>
    </citation>
    <scope>NUCLEOTIDE SEQUENCE [LARGE SCALE GENOMIC DNA]</scope>
    <source>
        <strain evidence="3 4">LSU 92-RS-03</strain>
    </source>
</reference>
<evidence type="ECO:0000256" key="1">
    <source>
        <dbReference type="ARBA" id="ARBA00023186"/>
    </source>
</evidence>
<accession>A0A367K4R1</accession>
<dbReference type="Gene3D" id="1.10.287.110">
    <property type="entry name" value="DnaJ domain"/>
    <property type="match status" value="1"/>
</dbReference>
<dbReference type="SUPFAM" id="SSF46565">
    <property type="entry name" value="Chaperone J-domain"/>
    <property type="match status" value="1"/>
</dbReference>
<protein>
    <recommendedName>
        <fullName evidence="5">J domain-containing protein</fullName>
    </recommendedName>
</protein>
<evidence type="ECO:0000313" key="3">
    <source>
        <dbReference type="EMBL" id="RCH97204.1"/>
    </source>
</evidence>
<dbReference type="PANTHER" id="PTHR44500:SF1">
    <property type="entry name" value="DNAJ HOMOLOG SUBFAMILY C MEMBER 12"/>
    <property type="match status" value="1"/>
</dbReference>
<dbReference type="STRING" id="4846.A0A367K4R1"/>
<evidence type="ECO:0000256" key="2">
    <source>
        <dbReference type="SAM" id="MobiDB-lite"/>
    </source>
</evidence>
<dbReference type="OrthoDB" id="436519at2759"/>
<dbReference type="AlphaFoldDB" id="A0A367K4R1"/>
<keyword evidence="4" id="KW-1185">Reference proteome</keyword>
<proteinExistence type="predicted"/>